<evidence type="ECO:0008006" key="3">
    <source>
        <dbReference type="Google" id="ProtNLM"/>
    </source>
</evidence>
<protein>
    <recommendedName>
        <fullName evidence="3">AsmA family protein</fullName>
    </recommendedName>
</protein>
<comment type="caution">
    <text evidence="1">The sequence shown here is derived from an EMBL/GenBank/DDBJ whole genome shotgun (WGS) entry which is preliminary data.</text>
</comment>
<dbReference type="Proteomes" id="UP000552587">
    <property type="component" value="Unassembled WGS sequence"/>
</dbReference>
<gene>
    <name evidence="1" type="ORF">H4F99_13330</name>
</gene>
<dbReference type="RefSeq" id="WP_182670278.1">
    <property type="nucleotide sequence ID" value="NZ_JACHTE010000009.1"/>
</dbReference>
<sequence length="423" mass="45162">MGRTRRITLVLAGLLAVLVIALFWLSRPPQLAGLVLGRAGAALGLEIGFSGEARYRLRGVPMLEVRQLVVREPGQADPLLTAERAYLALPWDTLRGRGTALEVQRIELDAPRLDLPALRHWLAGRPPSEGLELPVLADGLAIQDGVVAGIGWQFERLDLDSPRVHPDEPAAVTASGRYLDAPLQADFDLDLDLPPLQPLLDGHGGPAAARGTVRVERDGLSLPIALVASGPLRWRDGIAAEPLRLGAFARYRTDGVDLPLTLGLLGPLRFETSRLSVAPDALLLRPAGADSPIPTLDARGQAMLDASARATAPLDLALHGTLAAWPDAWPALPPPVGQSDAPLPFALRYAGPLDASGPARLMLARDDTRFDARFRLPRVLAWVDALATGTPLPPLDGRLQTPRMIVAGATLEGVVIEFEDDAE</sequence>
<dbReference type="EMBL" id="JACHTE010000009">
    <property type="protein sequence ID" value="MBB1089461.1"/>
    <property type="molecule type" value="Genomic_DNA"/>
</dbReference>
<organism evidence="1 2">
    <name type="scientific">Marilutibacter penaei</name>
    <dbReference type="NCBI Taxonomy" id="2759900"/>
    <lineage>
        <taxon>Bacteria</taxon>
        <taxon>Pseudomonadati</taxon>
        <taxon>Pseudomonadota</taxon>
        <taxon>Gammaproteobacteria</taxon>
        <taxon>Lysobacterales</taxon>
        <taxon>Lysobacteraceae</taxon>
        <taxon>Marilutibacter</taxon>
    </lineage>
</organism>
<evidence type="ECO:0000313" key="2">
    <source>
        <dbReference type="Proteomes" id="UP000552587"/>
    </source>
</evidence>
<reference evidence="1 2" key="1">
    <citation type="submission" date="2020-07" db="EMBL/GenBank/DDBJ databases">
        <authorList>
            <person name="Xu S."/>
            <person name="Li A."/>
        </authorList>
    </citation>
    <scope>NUCLEOTIDE SEQUENCE [LARGE SCALE GENOMIC DNA]</scope>
    <source>
        <strain evidence="1 2">SG-8</strain>
    </source>
</reference>
<evidence type="ECO:0000313" key="1">
    <source>
        <dbReference type="EMBL" id="MBB1089461.1"/>
    </source>
</evidence>
<dbReference type="AlphaFoldDB" id="A0A7W3YFN3"/>
<keyword evidence="2" id="KW-1185">Reference proteome</keyword>
<name>A0A7W3YFN3_9GAMM</name>
<accession>A0A7W3YFN3</accession>
<proteinExistence type="predicted"/>